<evidence type="ECO:0000313" key="3">
    <source>
        <dbReference type="EMBL" id="SHG00817.1"/>
    </source>
</evidence>
<proteinExistence type="predicted"/>
<protein>
    <submittedName>
        <fullName evidence="3">FecR family protein</fullName>
    </submittedName>
</protein>
<dbReference type="GO" id="GO:0016989">
    <property type="term" value="F:sigma factor antagonist activity"/>
    <property type="evidence" value="ECO:0007669"/>
    <property type="project" value="TreeGrafter"/>
</dbReference>
<dbReference type="Gene3D" id="3.55.50.30">
    <property type="match status" value="1"/>
</dbReference>
<dbReference type="Pfam" id="PF04773">
    <property type="entry name" value="FecR"/>
    <property type="match status" value="1"/>
</dbReference>
<evidence type="ECO:0000259" key="2">
    <source>
        <dbReference type="Pfam" id="PF16344"/>
    </source>
</evidence>
<dbReference type="InterPro" id="IPR032508">
    <property type="entry name" value="FecR_C"/>
</dbReference>
<dbReference type="Gene3D" id="2.60.120.1440">
    <property type="match status" value="1"/>
</dbReference>
<dbReference type="PANTHER" id="PTHR30273">
    <property type="entry name" value="PERIPLASMIC SIGNAL SENSOR AND SIGMA FACTOR ACTIVATOR FECR-RELATED"/>
    <property type="match status" value="1"/>
</dbReference>
<evidence type="ECO:0000313" key="4">
    <source>
        <dbReference type="Proteomes" id="UP000184509"/>
    </source>
</evidence>
<feature type="domain" description="FecR protein" evidence="1">
    <location>
        <begin position="108"/>
        <end position="202"/>
    </location>
</feature>
<reference evidence="3 4" key="1">
    <citation type="submission" date="2016-11" db="EMBL/GenBank/DDBJ databases">
        <authorList>
            <person name="Jaros S."/>
            <person name="Januszkiewicz K."/>
            <person name="Wedrychowicz H."/>
        </authorList>
    </citation>
    <scope>NUCLEOTIDE SEQUENCE [LARGE SCALE GENOMIC DNA]</scope>
    <source>
        <strain evidence="3 4">DSM 26991</strain>
    </source>
</reference>
<feature type="domain" description="Protein FecR C-terminal" evidence="2">
    <location>
        <begin position="246"/>
        <end position="314"/>
    </location>
</feature>
<dbReference type="FunFam" id="2.60.120.1440:FF:000001">
    <property type="entry name" value="Putative anti-sigma factor"/>
    <property type="match status" value="1"/>
</dbReference>
<dbReference type="AlphaFoldDB" id="A0A1M5GAN0"/>
<dbReference type="STRING" id="1297750.SAMN05444405_1207"/>
<gene>
    <name evidence="3" type="ORF">SAMN05444405_1207</name>
</gene>
<evidence type="ECO:0000259" key="1">
    <source>
        <dbReference type="Pfam" id="PF04773"/>
    </source>
</evidence>
<dbReference type="PANTHER" id="PTHR30273:SF2">
    <property type="entry name" value="PROTEIN FECR"/>
    <property type="match status" value="1"/>
</dbReference>
<sequence>MINKMDKETLYRFFEGKATPEQESEIRAWMESSDENGKEFFRERKLFDAIVLLGKQDKEVTENKRPFYTRIPVRELLKIAAVIIFTLSATLFIQNKILSDDRVAMNIVSVPAGQRVNLTLPDGTNLWLNACSTLKYPAVFTKNKREIILDGEAYFEVAHNKKKPFIVHTGKCDVEVLGTKFNVEAYSNKSKFETSLMEGSVKVSLASNNAESLVLAPDNRAYLERGKLVSAKIEDYGNYRWKEGLICFKNLPFSDVMLKLEKYFDIRIVINNKKVRSCILTGKFRQSDGIDYALKVLQKDVYFNFKRSENNDVIYIY</sequence>
<dbReference type="InterPro" id="IPR006860">
    <property type="entry name" value="FecR"/>
</dbReference>
<keyword evidence="4" id="KW-1185">Reference proteome</keyword>
<dbReference type="PIRSF" id="PIRSF018266">
    <property type="entry name" value="FecR"/>
    <property type="match status" value="1"/>
</dbReference>
<dbReference type="InterPro" id="IPR012373">
    <property type="entry name" value="Ferrdict_sens_TM"/>
</dbReference>
<dbReference type="EMBL" id="FQTV01000020">
    <property type="protein sequence ID" value="SHG00817.1"/>
    <property type="molecule type" value="Genomic_DNA"/>
</dbReference>
<dbReference type="Pfam" id="PF16344">
    <property type="entry name" value="FecR_C"/>
    <property type="match status" value="1"/>
</dbReference>
<dbReference type="Proteomes" id="UP000184509">
    <property type="component" value="Unassembled WGS sequence"/>
</dbReference>
<organism evidence="3 4">
    <name type="scientific">Bacteroides luti</name>
    <dbReference type="NCBI Taxonomy" id="1297750"/>
    <lineage>
        <taxon>Bacteria</taxon>
        <taxon>Pseudomonadati</taxon>
        <taxon>Bacteroidota</taxon>
        <taxon>Bacteroidia</taxon>
        <taxon>Bacteroidales</taxon>
        <taxon>Bacteroidaceae</taxon>
        <taxon>Bacteroides</taxon>
    </lineage>
</organism>
<name>A0A1M5GAN0_9BACE</name>
<accession>A0A1M5GAN0</accession>